<dbReference type="EMBL" id="BGZK01000216">
    <property type="protein sequence ID" value="GBP29092.1"/>
    <property type="molecule type" value="Genomic_DNA"/>
</dbReference>
<dbReference type="AlphaFoldDB" id="A0A4C1USX3"/>
<dbReference type="Proteomes" id="UP000299102">
    <property type="component" value="Unassembled WGS sequence"/>
</dbReference>
<organism evidence="1 2">
    <name type="scientific">Eumeta variegata</name>
    <name type="common">Bagworm moth</name>
    <name type="synonym">Eumeta japonica</name>
    <dbReference type="NCBI Taxonomy" id="151549"/>
    <lineage>
        <taxon>Eukaryota</taxon>
        <taxon>Metazoa</taxon>
        <taxon>Ecdysozoa</taxon>
        <taxon>Arthropoda</taxon>
        <taxon>Hexapoda</taxon>
        <taxon>Insecta</taxon>
        <taxon>Pterygota</taxon>
        <taxon>Neoptera</taxon>
        <taxon>Endopterygota</taxon>
        <taxon>Lepidoptera</taxon>
        <taxon>Glossata</taxon>
        <taxon>Ditrysia</taxon>
        <taxon>Tineoidea</taxon>
        <taxon>Psychidae</taxon>
        <taxon>Oiketicinae</taxon>
        <taxon>Eumeta</taxon>
    </lineage>
</organism>
<evidence type="ECO:0000313" key="2">
    <source>
        <dbReference type="Proteomes" id="UP000299102"/>
    </source>
</evidence>
<reference evidence="1 2" key="1">
    <citation type="journal article" date="2019" name="Commun. Biol.">
        <title>The bagworm genome reveals a unique fibroin gene that provides high tensile strength.</title>
        <authorList>
            <person name="Kono N."/>
            <person name="Nakamura H."/>
            <person name="Ohtoshi R."/>
            <person name="Tomita M."/>
            <person name="Numata K."/>
            <person name="Arakawa K."/>
        </authorList>
    </citation>
    <scope>NUCLEOTIDE SEQUENCE [LARGE SCALE GENOMIC DNA]</scope>
</reference>
<proteinExistence type="predicted"/>
<comment type="caution">
    <text evidence="1">The sequence shown here is derived from an EMBL/GenBank/DDBJ whole genome shotgun (WGS) entry which is preliminary data.</text>
</comment>
<protein>
    <submittedName>
        <fullName evidence="1">Uncharacterized protein</fullName>
    </submittedName>
</protein>
<sequence length="88" mass="9260">MVPEKGVALKECHHSGLPGVCAPSLRPVSAPRKGFNDFSAPLAPLCFLAAWDEAVKAYGLTAGARLFQGVFSPCELDVPRAPGHTECP</sequence>
<keyword evidence="2" id="KW-1185">Reference proteome</keyword>
<gene>
    <name evidence="1" type="ORF">EVAR_17626_1</name>
</gene>
<name>A0A4C1USX3_EUMVA</name>
<accession>A0A4C1USX3</accession>
<evidence type="ECO:0000313" key="1">
    <source>
        <dbReference type="EMBL" id="GBP29092.1"/>
    </source>
</evidence>